<dbReference type="OMA" id="LCIWELE"/>
<name>A0A9W3B550_BIOGL</name>
<dbReference type="GO" id="GO:0016020">
    <property type="term" value="C:membrane"/>
    <property type="evidence" value="ECO:0007669"/>
    <property type="project" value="UniProtKB-SubCell"/>
</dbReference>
<dbReference type="Proteomes" id="UP001165740">
    <property type="component" value="Chromosome 8"/>
</dbReference>
<evidence type="ECO:0000256" key="3">
    <source>
        <dbReference type="ARBA" id="ARBA00022989"/>
    </source>
</evidence>
<feature type="transmembrane region" description="Helical" evidence="6">
    <location>
        <begin position="175"/>
        <end position="196"/>
    </location>
</feature>
<dbReference type="Pfam" id="PF03619">
    <property type="entry name" value="Solute_trans_a"/>
    <property type="match status" value="1"/>
</dbReference>
<protein>
    <submittedName>
        <fullName evidence="8">Transmembrane protein 184C-like isoform X1</fullName>
    </submittedName>
</protein>
<feature type="compositionally biased region" description="Polar residues" evidence="5">
    <location>
        <begin position="530"/>
        <end position="547"/>
    </location>
</feature>
<dbReference type="InterPro" id="IPR005178">
    <property type="entry name" value="Ostalpha/TMEM184C"/>
</dbReference>
<evidence type="ECO:0000256" key="5">
    <source>
        <dbReference type="SAM" id="MobiDB-lite"/>
    </source>
</evidence>
<sequence length="561" mass="63631">MDCASFISRWKKWIRFAVIIIYIILLVIAVPLCIWELEQNKAPDHVQAWFIGGMFVLMALPISFWGILQHVINYTTPYLQRHIIRILWMVPVYALNAWFALRFPKAAIYLDTLRECYEAYVIYNFMAYLLSFLHHDHPDLSSEVEDNSITFVFPLCFLPPCKNGSKFMQHCKHGVLQYTLVRPIMAAIAFICEMYGKYEEGDFNFKSAWSYIVVISNLSQIFAMYCLVMFYRAFRQELKPLKPVPKFLCVKAVVFLSFWQGLLIAALAKLNVIPSNGTWVFYDNIKEVSTGIQDFLICIEMFLAAVAHYFSFSHKPFVNPAAEQQNCCDSFLSMWDVRDVTGDVAEHARFLGRGMQKTLNLGKRLVARNDERTPLLSGPSSDLTSQQTTAAASSDGNIDSYTESFSSTVKANASMNNYAIFENSTENQLKGLSRSVSLQGYGSGEDENFEVLRTEETEAQPTHSRMSAGVLEYQQSSYSADQNVSSDNNTNTNQLNDNAHHVNQFTNKEQDLLDLDKAQHSKAEDVAPHLSSSLDTTENQPIMSTGDSPVVEVNERDNPVV</sequence>
<evidence type="ECO:0000313" key="8">
    <source>
        <dbReference type="RefSeq" id="XP_055894590.1"/>
    </source>
</evidence>
<feature type="region of interest" description="Disordered" evidence="5">
    <location>
        <begin position="520"/>
        <end position="561"/>
    </location>
</feature>
<dbReference type="SMART" id="SM01417">
    <property type="entry name" value="Solute_trans_a"/>
    <property type="match status" value="1"/>
</dbReference>
<organism evidence="7 8">
    <name type="scientific">Biomphalaria glabrata</name>
    <name type="common">Bloodfluke planorb</name>
    <name type="synonym">Freshwater snail</name>
    <dbReference type="NCBI Taxonomy" id="6526"/>
    <lineage>
        <taxon>Eukaryota</taxon>
        <taxon>Metazoa</taxon>
        <taxon>Spiralia</taxon>
        <taxon>Lophotrochozoa</taxon>
        <taxon>Mollusca</taxon>
        <taxon>Gastropoda</taxon>
        <taxon>Heterobranchia</taxon>
        <taxon>Euthyneura</taxon>
        <taxon>Panpulmonata</taxon>
        <taxon>Hygrophila</taxon>
        <taxon>Lymnaeoidea</taxon>
        <taxon>Planorbidae</taxon>
        <taxon>Biomphalaria</taxon>
    </lineage>
</organism>
<feature type="transmembrane region" description="Helical" evidence="6">
    <location>
        <begin position="46"/>
        <end position="68"/>
    </location>
</feature>
<feature type="transmembrane region" description="Helical" evidence="6">
    <location>
        <begin position="13"/>
        <end position="34"/>
    </location>
</feature>
<feature type="compositionally biased region" description="Polar residues" evidence="5">
    <location>
        <begin position="475"/>
        <end position="486"/>
    </location>
</feature>
<feature type="region of interest" description="Disordered" evidence="5">
    <location>
        <begin position="475"/>
        <end position="497"/>
    </location>
</feature>
<keyword evidence="7" id="KW-1185">Reference proteome</keyword>
<proteinExistence type="predicted"/>
<feature type="region of interest" description="Disordered" evidence="5">
    <location>
        <begin position="370"/>
        <end position="398"/>
    </location>
</feature>
<dbReference type="GeneID" id="106069321"/>
<dbReference type="PANTHER" id="PTHR23423">
    <property type="entry name" value="ORGANIC SOLUTE TRANSPORTER-RELATED"/>
    <property type="match status" value="1"/>
</dbReference>
<keyword evidence="3 6" id="KW-1133">Transmembrane helix</keyword>
<keyword evidence="4 6" id="KW-0472">Membrane</keyword>
<evidence type="ECO:0000256" key="6">
    <source>
        <dbReference type="SAM" id="Phobius"/>
    </source>
</evidence>
<comment type="subcellular location">
    <subcellularLocation>
        <location evidence="1">Membrane</location>
        <topology evidence="1">Multi-pass membrane protein</topology>
    </subcellularLocation>
</comment>
<dbReference type="OrthoDB" id="5348404at2759"/>
<gene>
    <name evidence="8" type="primary">LOC106069321</name>
</gene>
<feature type="compositionally biased region" description="Polar residues" evidence="5">
    <location>
        <begin position="378"/>
        <end position="398"/>
    </location>
</feature>
<dbReference type="RefSeq" id="XP_055894590.1">
    <property type="nucleotide sequence ID" value="XM_056038615.1"/>
</dbReference>
<evidence type="ECO:0000256" key="2">
    <source>
        <dbReference type="ARBA" id="ARBA00022692"/>
    </source>
</evidence>
<accession>A0A9W3B550</accession>
<evidence type="ECO:0000256" key="4">
    <source>
        <dbReference type="ARBA" id="ARBA00023136"/>
    </source>
</evidence>
<evidence type="ECO:0000313" key="7">
    <source>
        <dbReference type="Proteomes" id="UP001165740"/>
    </source>
</evidence>
<keyword evidence="2 6" id="KW-0812">Transmembrane</keyword>
<feature type="compositionally biased region" description="Low complexity" evidence="5">
    <location>
        <begin position="487"/>
        <end position="497"/>
    </location>
</feature>
<feature type="transmembrane region" description="Helical" evidence="6">
    <location>
        <begin position="208"/>
        <end position="231"/>
    </location>
</feature>
<dbReference type="AlphaFoldDB" id="A0A9W3B550"/>
<feature type="transmembrane region" description="Helical" evidence="6">
    <location>
        <begin position="83"/>
        <end position="101"/>
    </location>
</feature>
<reference evidence="8" key="1">
    <citation type="submission" date="2025-08" db="UniProtKB">
        <authorList>
            <consortium name="RefSeq"/>
        </authorList>
    </citation>
    <scope>IDENTIFICATION</scope>
</reference>
<evidence type="ECO:0000256" key="1">
    <source>
        <dbReference type="ARBA" id="ARBA00004141"/>
    </source>
</evidence>